<evidence type="ECO:0000313" key="3">
    <source>
        <dbReference type="EnsemblPlants" id="QL04p096916:mrna"/>
    </source>
</evidence>
<evidence type="ECO:0000256" key="2">
    <source>
        <dbReference type="SAM" id="MobiDB-lite"/>
    </source>
</evidence>
<dbReference type="Pfam" id="PF03004">
    <property type="entry name" value="Transposase_24"/>
    <property type="match status" value="1"/>
</dbReference>
<feature type="compositionally biased region" description="Polar residues" evidence="2">
    <location>
        <begin position="34"/>
        <end position="54"/>
    </location>
</feature>
<feature type="compositionally biased region" description="Low complexity" evidence="2">
    <location>
        <begin position="19"/>
        <end position="33"/>
    </location>
</feature>
<reference evidence="3" key="2">
    <citation type="submission" date="2021-01" db="UniProtKB">
        <authorList>
            <consortium name="EnsemblPlants"/>
        </authorList>
    </citation>
    <scope>IDENTIFICATION</scope>
</reference>
<organism evidence="3 4">
    <name type="scientific">Quercus lobata</name>
    <name type="common">Valley oak</name>
    <dbReference type="NCBI Taxonomy" id="97700"/>
    <lineage>
        <taxon>Eukaryota</taxon>
        <taxon>Viridiplantae</taxon>
        <taxon>Streptophyta</taxon>
        <taxon>Embryophyta</taxon>
        <taxon>Tracheophyta</taxon>
        <taxon>Spermatophyta</taxon>
        <taxon>Magnoliopsida</taxon>
        <taxon>eudicotyledons</taxon>
        <taxon>Gunneridae</taxon>
        <taxon>Pentapetalae</taxon>
        <taxon>rosids</taxon>
        <taxon>fabids</taxon>
        <taxon>Fagales</taxon>
        <taxon>Fagaceae</taxon>
        <taxon>Quercus</taxon>
    </lineage>
</organism>
<feature type="region of interest" description="Disordered" evidence="2">
    <location>
        <begin position="358"/>
        <end position="403"/>
    </location>
</feature>
<dbReference type="Proteomes" id="UP000594261">
    <property type="component" value="Chromosome 4"/>
</dbReference>
<protein>
    <recommendedName>
        <fullName evidence="5">Transposase</fullName>
    </recommendedName>
</protein>
<dbReference type="EMBL" id="LRBV02000004">
    <property type="status" value="NOT_ANNOTATED_CDS"/>
    <property type="molecule type" value="Genomic_DNA"/>
</dbReference>
<evidence type="ECO:0008006" key="5">
    <source>
        <dbReference type="Google" id="ProtNLM"/>
    </source>
</evidence>
<dbReference type="InParanoid" id="A0A7N2LL01"/>
<proteinExistence type="predicted"/>
<feature type="compositionally biased region" description="Basic residues" evidence="2">
    <location>
        <begin position="55"/>
        <end position="64"/>
    </location>
</feature>
<reference evidence="3 4" key="1">
    <citation type="journal article" date="2016" name="G3 (Bethesda)">
        <title>First Draft Assembly and Annotation of the Genome of a California Endemic Oak Quercus lobata Nee (Fagaceae).</title>
        <authorList>
            <person name="Sork V.L."/>
            <person name="Fitz-Gibbon S.T."/>
            <person name="Puiu D."/>
            <person name="Crepeau M."/>
            <person name="Gugger P.F."/>
            <person name="Sherman R."/>
            <person name="Stevens K."/>
            <person name="Langley C.H."/>
            <person name="Pellegrini M."/>
            <person name="Salzberg S.L."/>
        </authorList>
    </citation>
    <scope>NUCLEOTIDE SEQUENCE [LARGE SCALE GENOMIC DNA]</scope>
    <source>
        <strain evidence="3 4">cv. SW786</strain>
    </source>
</reference>
<feature type="region of interest" description="Disordered" evidence="2">
    <location>
        <begin position="1"/>
        <end position="70"/>
    </location>
</feature>
<dbReference type="EnsemblPlants" id="QL04p096916:mrna">
    <property type="protein sequence ID" value="QL04p096916:mrna"/>
    <property type="gene ID" value="QL04p096916"/>
</dbReference>
<sequence length="403" mass="46245">MAKKSKKQAIKQVRDKGDSGSQSQVAPSSSESPTNEALVSSNSVINGDSEGSTIQKKRGRRKAKGVYPGHNHKCEIHDRRFIEKKIPQEITIKFHQNITGPWTNFSKYPKEQLNMLYELYKKAKFETDDLVLKREVFDEHVKQHYPDWMWHIREHCVKNKIPQDEWYKHPHDDVTPTIWKEMCNKWNNGKWKRVIETKEITENQAIIATTGSVPMAKRKKELEEKNACKSSPIKCFRLMHMKKDGVTFTSEKAQKLYGDIVNDSQIFFEVIGPPTRGHVLGMGASVKPRDVYGPSSSSQCSKRCQADRLKENEDFELRFKEAEDKSSAEKMELQGEINQLKEEMPCMIANALKRMGFNSMQDPTTQTSDGEGNQNVGENTKDDSEEEDDSDGFQKENTDSDDD</sequence>
<feature type="compositionally biased region" description="Basic and acidic residues" evidence="2">
    <location>
        <begin position="392"/>
        <end position="403"/>
    </location>
</feature>
<feature type="coiled-coil region" evidence="1">
    <location>
        <begin position="323"/>
        <end position="350"/>
    </location>
</feature>
<keyword evidence="4" id="KW-1185">Reference proteome</keyword>
<evidence type="ECO:0000256" key="1">
    <source>
        <dbReference type="SAM" id="Coils"/>
    </source>
</evidence>
<feature type="compositionally biased region" description="Polar residues" evidence="2">
    <location>
        <begin position="358"/>
        <end position="378"/>
    </location>
</feature>
<dbReference type="InterPro" id="IPR004252">
    <property type="entry name" value="Probable_transposase_24"/>
</dbReference>
<dbReference type="Gramene" id="QL04p096916:mrna">
    <property type="protein sequence ID" value="QL04p096916:mrna"/>
    <property type="gene ID" value="QL04p096916"/>
</dbReference>
<dbReference type="AlphaFoldDB" id="A0A7N2LL01"/>
<name>A0A7N2LL01_QUELO</name>
<keyword evidence="1" id="KW-0175">Coiled coil</keyword>
<evidence type="ECO:0000313" key="4">
    <source>
        <dbReference type="Proteomes" id="UP000594261"/>
    </source>
</evidence>
<accession>A0A7N2LL01</accession>